<keyword evidence="2" id="KW-1185">Reference proteome</keyword>
<evidence type="ECO:0000313" key="1">
    <source>
        <dbReference type="EMBL" id="CAK9173229.1"/>
    </source>
</evidence>
<comment type="caution">
    <text evidence="1">The sequence shown here is derived from an EMBL/GenBank/DDBJ whole genome shotgun (WGS) entry which is preliminary data.</text>
</comment>
<organism evidence="1 2">
    <name type="scientific">Ilex paraguariensis</name>
    <name type="common">yerba mate</name>
    <dbReference type="NCBI Taxonomy" id="185542"/>
    <lineage>
        <taxon>Eukaryota</taxon>
        <taxon>Viridiplantae</taxon>
        <taxon>Streptophyta</taxon>
        <taxon>Embryophyta</taxon>
        <taxon>Tracheophyta</taxon>
        <taxon>Spermatophyta</taxon>
        <taxon>Magnoliopsida</taxon>
        <taxon>eudicotyledons</taxon>
        <taxon>Gunneridae</taxon>
        <taxon>Pentapetalae</taxon>
        <taxon>asterids</taxon>
        <taxon>campanulids</taxon>
        <taxon>Aquifoliales</taxon>
        <taxon>Aquifoliaceae</taxon>
        <taxon>Ilex</taxon>
    </lineage>
</organism>
<gene>
    <name evidence="1" type="ORF">ILEXP_LOCUS42967</name>
</gene>
<proteinExistence type="predicted"/>
<accession>A0ABC8TUU9</accession>
<protein>
    <submittedName>
        <fullName evidence="1">Uncharacterized protein</fullName>
    </submittedName>
</protein>
<dbReference type="AlphaFoldDB" id="A0ABC8TUU9"/>
<sequence>MSNIHFAITHTHSDDCKSIFVNIFSLLFLSFRVPRLLAQFGCFLRLAKAQFLSESYLSLNKLACPDCHEATCGVATAEDGGWAAGVCQVCSYTAQEIH</sequence>
<dbReference type="Proteomes" id="UP001642360">
    <property type="component" value="Unassembled WGS sequence"/>
</dbReference>
<dbReference type="EMBL" id="CAUOFW020006168">
    <property type="protein sequence ID" value="CAK9173229.1"/>
    <property type="molecule type" value="Genomic_DNA"/>
</dbReference>
<name>A0ABC8TUU9_9AQUA</name>
<evidence type="ECO:0000313" key="2">
    <source>
        <dbReference type="Proteomes" id="UP001642360"/>
    </source>
</evidence>
<reference evidence="1 2" key="1">
    <citation type="submission" date="2024-02" db="EMBL/GenBank/DDBJ databases">
        <authorList>
            <person name="Vignale AGUSTIN F."/>
            <person name="Sosa J E."/>
            <person name="Modenutti C."/>
        </authorList>
    </citation>
    <scope>NUCLEOTIDE SEQUENCE [LARGE SCALE GENOMIC DNA]</scope>
</reference>